<sequence length="59" mass="6655">MCHSKRRCGNARRFFSCSVEGWACVFAMPAGSLAGQLRRFSRGTIDLQSLLHQPQEIKN</sequence>
<dbReference type="EMBL" id="MTHB01000126">
    <property type="protein sequence ID" value="OXC76389.1"/>
    <property type="molecule type" value="Genomic_DNA"/>
</dbReference>
<dbReference type="Proteomes" id="UP000214720">
    <property type="component" value="Unassembled WGS sequence"/>
</dbReference>
<accession>A0A226WZU0</accession>
<protein>
    <submittedName>
        <fullName evidence="1">Uncharacterized protein</fullName>
    </submittedName>
</protein>
<name>A0A226WZU0_CABSO</name>
<comment type="caution">
    <text evidence="1">The sequence shown here is derived from an EMBL/GenBank/DDBJ whole genome shotgun (WGS) entry which is preliminary data.</text>
</comment>
<reference evidence="2" key="1">
    <citation type="submission" date="2017-01" db="EMBL/GenBank/DDBJ databases">
        <title>Genome Analysis of Deinococcus marmoris KOPRI26562.</title>
        <authorList>
            <person name="Kim J.H."/>
            <person name="Oh H.-M."/>
        </authorList>
    </citation>
    <scope>NUCLEOTIDE SEQUENCE [LARGE SCALE GENOMIC DNA]</scope>
    <source>
        <strain evidence="2">PAMC 26633</strain>
    </source>
</reference>
<organism evidence="1 2">
    <name type="scientific">Caballeronia sordidicola</name>
    <name type="common">Burkholderia sordidicola</name>
    <dbReference type="NCBI Taxonomy" id="196367"/>
    <lineage>
        <taxon>Bacteria</taxon>
        <taxon>Pseudomonadati</taxon>
        <taxon>Pseudomonadota</taxon>
        <taxon>Betaproteobacteria</taxon>
        <taxon>Burkholderiales</taxon>
        <taxon>Burkholderiaceae</taxon>
        <taxon>Caballeronia</taxon>
    </lineage>
</organism>
<evidence type="ECO:0000313" key="2">
    <source>
        <dbReference type="Proteomes" id="UP000214720"/>
    </source>
</evidence>
<gene>
    <name evidence="1" type="ORF">BSU04_22290</name>
</gene>
<evidence type="ECO:0000313" key="1">
    <source>
        <dbReference type="EMBL" id="OXC76389.1"/>
    </source>
</evidence>
<dbReference type="AlphaFoldDB" id="A0A226WZU0"/>
<proteinExistence type="predicted"/>